<keyword evidence="3" id="KW-0808">Transferase</keyword>
<dbReference type="InterPro" id="IPR050482">
    <property type="entry name" value="Sensor_HK_TwoCompSys"/>
</dbReference>
<evidence type="ECO:0000256" key="4">
    <source>
        <dbReference type="ARBA" id="ARBA00022777"/>
    </source>
</evidence>
<dbReference type="InterPro" id="IPR004358">
    <property type="entry name" value="Sig_transdc_His_kin-like_C"/>
</dbReference>
<keyword evidence="4" id="KW-0418">Kinase</keyword>
<dbReference type="PRINTS" id="PR00344">
    <property type="entry name" value="BCTRLSENSOR"/>
</dbReference>
<proteinExistence type="predicted"/>
<dbReference type="InterPro" id="IPR036890">
    <property type="entry name" value="HATPase_C_sf"/>
</dbReference>
<dbReference type="Gene3D" id="3.30.565.10">
    <property type="entry name" value="Histidine kinase-like ATPase, C-terminal domain"/>
    <property type="match status" value="1"/>
</dbReference>
<evidence type="ECO:0000256" key="2">
    <source>
        <dbReference type="ARBA" id="ARBA00012438"/>
    </source>
</evidence>
<dbReference type="PANTHER" id="PTHR24421:SF10">
    <property type="entry name" value="NITRATE_NITRITE SENSOR PROTEIN NARQ"/>
    <property type="match status" value="1"/>
</dbReference>
<evidence type="ECO:0000313" key="6">
    <source>
        <dbReference type="EMBL" id="GAF87032.1"/>
    </source>
</evidence>
<accession>X0TFX2</accession>
<dbReference type="CDD" id="cd16917">
    <property type="entry name" value="HATPase_UhpB-NarQ-NarX-like"/>
    <property type="match status" value="1"/>
</dbReference>
<dbReference type="AlphaFoldDB" id="X0TFX2"/>
<evidence type="ECO:0000256" key="3">
    <source>
        <dbReference type="ARBA" id="ARBA00022679"/>
    </source>
</evidence>
<dbReference type="InterPro" id="IPR005467">
    <property type="entry name" value="His_kinase_dom"/>
</dbReference>
<dbReference type="PANTHER" id="PTHR24421">
    <property type="entry name" value="NITRATE/NITRITE SENSOR PROTEIN NARX-RELATED"/>
    <property type="match status" value="1"/>
</dbReference>
<gene>
    <name evidence="6" type="ORF">S01H1_30916</name>
</gene>
<protein>
    <recommendedName>
        <fullName evidence="2">histidine kinase</fullName>
        <ecNumber evidence="2">2.7.13.3</ecNumber>
    </recommendedName>
</protein>
<name>X0TFX2_9ZZZZ</name>
<dbReference type="EC" id="2.7.13.3" evidence="2"/>
<organism evidence="6">
    <name type="scientific">marine sediment metagenome</name>
    <dbReference type="NCBI Taxonomy" id="412755"/>
    <lineage>
        <taxon>unclassified sequences</taxon>
        <taxon>metagenomes</taxon>
        <taxon>ecological metagenomes</taxon>
    </lineage>
</organism>
<feature type="domain" description="Histidine kinase" evidence="5">
    <location>
        <begin position="37"/>
        <end position="130"/>
    </location>
</feature>
<dbReference type="SUPFAM" id="SSF55874">
    <property type="entry name" value="ATPase domain of HSP90 chaperone/DNA topoisomerase II/histidine kinase"/>
    <property type="match status" value="1"/>
</dbReference>
<dbReference type="PROSITE" id="PS50109">
    <property type="entry name" value="HIS_KIN"/>
    <property type="match status" value="1"/>
</dbReference>
<reference evidence="6" key="1">
    <citation type="journal article" date="2014" name="Front. Microbiol.">
        <title>High frequency of phylogenetically diverse reductive dehalogenase-homologous genes in deep subseafloor sedimentary metagenomes.</title>
        <authorList>
            <person name="Kawai M."/>
            <person name="Futagami T."/>
            <person name="Toyoda A."/>
            <person name="Takaki Y."/>
            <person name="Nishi S."/>
            <person name="Hori S."/>
            <person name="Arai W."/>
            <person name="Tsubouchi T."/>
            <person name="Morono Y."/>
            <person name="Uchiyama I."/>
            <person name="Ito T."/>
            <person name="Fujiyama A."/>
            <person name="Inagaki F."/>
            <person name="Takami H."/>
        </authorList>
    </citation>
    <scope>NUCLEOTIDE SEQUENCE</scope>
    <source>
        <strain evidence="6">Expedition CK06-06</strain>
    </source>
</reference>
<comment type="caution">
    <text evidence="6">The sequence shown here is derived from an EMBL/GenBank/DDBJ whole genome shotgun (WGS) entry which is preliminary data.</text>
</comment>
<feature type="non-terminal residue" evidence="6">
    <location>
        <position position="1"/>
    </location>
</feature>
<dbReference type="GO" id="GO:0004673">
    <property type="term" value="F:protein histidine kinase activity"/>
    <property type="evidence" value="ECO:0007669"/>
    <property type="project" value="UniProtKB-EC"/>
</dbReference>
<evidence type="ECO:0000256" key="1">
    <source>
        <dbReference type="ARBA" id="ARBA00000085"/>
    </source>
</evidence>
<dbReference type="InterPro" id="IPR003594">
    <property type="entry name" value="HATPase_dom"/>
</dbReference>
<comment type="catalytic activity">
    <reaction evidence="1">
        <text>ATP + protein L-histidine = ADP + protein N-phospho-L-histidine.</text>
        <dbReference type="EC" id="2.7.13.3"/>
    </reaction>
</comment>
<dbReference type="Pfam" id="PF02518">
    <property type="entry name" value="HATPase_c"/>
    <property type="match status" value="1"/>
</dbReference>
<dbReference type="EMBL" id="BARS01019054">
    <property type="protein sequence ID" value="GAF87032.1"/>
    <property type="molecule type" value="Genomic_DNA"/>
</dbReference>
<evidence type="ECO:0000259" key="5">
    <source>
        <dbReference type="PROSITE" id="PS50109"/>
    </source>
</evidence>
<dbReference type="SMART" id="SM00387">
    <property type="entry name" value="HATPase_c"/>
    <property type="match status" value="1"/>
</dbReference>
<sequence length="143" mass="15512">AAIHRYAKDTLQVQGINVSAEFKGTDQRFPPEVEVTLFRVAQGAIGNILEHSAAKNTRIKLDCNASECLLRIEDDGKGFNINKVTQVDPGGRGAGVFTMKERVRLVGGICHIESRPGQGTRVVAKVPLGKNIVDEEDKGTNSR</sequence>
<dbReference type="GO" id="GO:0000160">
    <property type="term" value="P:phosphorelay signal transduction system"/>
    <property type="evidence" value="ECO:0007669"/>
    <property type="project" value="UniProtKB-KW"/>
</dbReference>